<dbReference type="SUPFAM" id="SSF53474">
    <property type="entry name" value="alpha/beta-Hydrolases"/>
    <property type="match status" value="1"/>
</dbReference>
<evidence type="ECO:0000256" key="3">
    <source>
        <dbReference type="SAM" id="MobiDB-lite"/>
    </source>
</evidence>
<evidence type="ECO:0000313" key="5">
    <source>
        <dbReference type="EMBL" id="AJK47604.1"/>
    </source>
</evidence>
<dbReference type="Proteomes" id="UP000031838">
    <property type="component" value="Chromosome 1"/>
</dbReference>
<dbReference type="Pfam" id="PF00561">
    <property type="entry name" value="Abhydrolase_1"/>
    <property type="match status" value="1"/>
</dbReference>
<dbReference type="InterPro" id="IPR050960">
    <property type="entry name" value="AB_hydrolase_4_sf"/>
</dbReference>
<comment type="similarity">
    <text evidence="1">Belongs to the AB hydrolase superfamily. AB hydrolase 4 family.</text>
</comment>
<name>A0A0B6RZK5_BURPL</name>
<dbReference type="AlphaFoldDB" id="A0A0B6RZK5"/>
<dbReference type="InterPro" id="IPR000073">
    <property type="entry name" value="AB_hydrolase_1"/>
</dbReference>
<keyword evidence="5" id="KW-0378">Hydrolase</keyword>
<dbReference type="PANTHER" id="PTHR10794">
    <property type="entry name" value="ABHYDROLASE DOMAIN-CONTAINING PROTEIN"/>
    <property type="match status" value="1"/>
</dbReference>
<dbReference type="NCBIfam" id="NF008218">
    <property type="entry name" value="PRK10985.1"/>
    <property type="match status" value="1"/>
</dbReference>
<dbReference type="GO" id="GO:0034338">
    <property type="term" value="F:short-chain carboxylesterase activity"/>
    <property type="evidence" value="ECO:0007669"/>
    <property type="project" value="TreeGrafter"/>
</dbReference>
<evidence type="ECO:0000313" key="6">
    <source>
        <dbReference type="Proteomes" id="UP000031838"/>
    </source>
</evidence>
<organism evidence="5 6">
    <name type="scientific">Burkholderia plantarii</name>
    <dbReference type="NCBI Taxonomy" id="41899"/>
    <lineage>
        <taxon>Bacteria</taxon>
        <taxon>Pseudomonadati</taxon>
        <taxon>Pseudomonadota</taxon>
        <taxon>Betaproteobacteria</taxon>
        <taxon>Burkholderiales</taxon>
        <taxon>Burkholderiaceae</taxon>
        <taxon>Burkholderia</taxon>
    </lineage>
</organism>
<reference evidence="5 6" key="2">
    <citation type="journal article" date="2016" name="Appl. Microbiol. Biotechnol.">
        <title>Mutations improving production and secretion of extracellular lipase by Burkholderia glumae PG1.</title>
        <authorList>
            <person name="Knapp A."/>
            <person name="Voget S."/>
            <person name="Gao R."/>
            <person name="Zaburannyi N."/>
            <person name="Krysciak D."/>
            <person name="Breuer M."/>
            <person name="Hauer B."/>
            <person name="Streit W.R."/>
            <person name="Muller R."/>
            <person name="Daniel R."/>
            <person name="Jaeger K.E."/>
        </authorList>
    </citation>
    <scope>NUCLEOTIDE SEQUENCE [LARGE SCALE GENOMIC DNA]</scope>
    <source>
        <strain evidence="5 6">PG1</strain>
    </source>
</reference>
<dbReference type="InterPro" id="IPR012020">
    <property type="entry name" value="ABHD4"/>
</dbReference>
<accession>A0A0B6RZK5</accession>
<dbReference type="KEGG" id="bgp:BGL_1c31280"/>
<feature type="active site" description="Charge relay system" evidence="2">
    <location>
        <position position="159"/>
    </location>
</feature>
<feature type="active site" description="Charge relay system" evidence="2">
    <location>
        <position position="285"/>
    </location>
</feature>
<proteinExistence type="inferred from homology"/>
<protein>
    <submittedName>
        <fullName evidence="5">Alpha/beta hydrolase</fullName>
    </submittedName>
</protein>
<dbReference type="Gene3D" id="3.40.50.1820">
    <property type="entry name" value="alpha/beta hydrolase"/>
    <property type="match status" value="1"/>
</dbReference>
<gene>
    <name evidence="5" type="ORF">BGL_1c31280</name>
</gene>
<evidence type="ECO:0000256" key="2">
    <source>
        <dbReference type="PIRSR" id="PIRSR005211-1"/>
    </source>
</evidence>
<dbReference type="PANTHER" id="PTHR10794:SF94">
    <property type="entry name" value="ESTERASE YHET-RELATED"/>
    <property type="match status" value="1"/>
</dbReference>
<dbReference type="HOGENOM" id="CLU_032487_0_0_4"/>
<sequence length="348" mass="37896">MSTASPPSPLAGPEDPAGTPRYRAPRWLPNSHAQTIFPALFGRRPAVVYRRERWDTPDGDFIDLDWLSHPAGAEPAPDAPLMVVFHGLEGNSDSRYALLLMAAARERGWHGVVPHFRSCSGEMNRLPRFYHLADGAEVDWILRRLGNGHRGPVLAVGVSLGGNVLLHWLGERRGDRAIVTAAAAVSTPLDVHAGGLAISQGFSMVYTRSFLKTLKIKASAKLIQHPGLFDAGRMLAARTMHEFDDIVTAPLHGFASADDYWTRATTRPLLRAIEIPTLLLNARNDPFLPASALPGPADVAHAVELDQPAHGGHVGFMTGPFPGQDDWMPLRVLRFLSRFAPSALARHG</sequence>
<feature type="domain" description="AB hydrolase-1" evidence="4">
    <location>
        <begin position="80"/>
        <end position="320"/>
    </location>
</feature>
<feature type="active site" description="Charge relay system" evidence="2">
    <location>
        <position position="313"/>
    </location>
</feature>
<dbReference type="RefSeq" id="WP_042625900.1">
    <property type="nucleotide sequence ID" value="NZ_CP002580.1"/>
</dbReference>
<reference evidence="6" key="1">
    <citation type="submission" date="2011-03" db="EMBL/GenBank/DDBJ databases">
        <authorList>
            <person name="Voget S."/>
            <person name="Streit W.R."/>
            <person name="Jaeger K.E."/>
            <person name="Daniel R."/>
        </authorList>
    </citation>
    <scope>NUCLEOTIDE SEQUENCE [LARGE SCALE GENOMIC DNA]</scope>
    <source>
        <strain evidence="6">PG1</strain>
    </source>
</reference>
<evidence type="ECO:0000259" key="4">
    <source>
        <dbReference type="Pfam" id="PF00561"/>
    </source>
</evidence>
<feature type="region of interest" description="Disordered" evidence="3">
    <location>
        <begin position="1"/>
        <end position="26"/>
    </location>
</feature>
<dbReference type="GO" id="GO:0047372">
    <property type="term" value="F:monoacylglycerol lipase activity"/>
    <property type="evidence" value="ECO:0007669"/>
    <property type="project" value="TreeGrafter"/>
</dbReference>
<dbReference type="PIRSF" id="PIRSF005211">
    <property type="entry name" value="Ab_hydro_YheT"/>
    <property type="match status" value="1"/>
</dbReference>
<dbReference type="InterPro" id="IPR029058">
    <property type="entry name" value="AB_hydrolase_fold"/>
</dbReference>
<keyword evidence="6" id="KW-1185">Reference proteome</keyword>
<evidence type="ECO:0000256" key="1">
    <source>
        <dbReference type="ARBA" id="ARBA00010884"/>
    </source>
</evidence>
<dbReference type="EMBL" id="CP002580">
    <property type="protein sequence ID" value="AJK47604.1"/>
    <property type="molecule type" value="Genomic_DNA"/>
</dbReference>
<feature type="compositionally biased region" description="Pro residues" evidence="3">
    <location>
        <begin position="1"/>
        <end position="10"/>
    </location>
</feature>